<dbReference type="EMBL" id="JAESHT010000010">
    <property type="protein sequence ID" value="MBL3674260.1"/>
    <property type="molecule type" value="Genomic_DNA"/>
</dbReference>
<organism evidence="1 2">
    <name type="scientific">Paracoccus aerius</name>
    <dbReference type="NCBI Taxonomy" id="1915382"/>
    <lineage>
        <taxon>Bacteria</taxon>
        <taxon>Pseudomonadati</taxon>
        <taxon>Pseudomonadota</taxon>
        <taxon>Alphaproteobacteria</taxon>
        <taxon>Rhodobacterales</taxon>
        <taxon>Paracoccaceae</taxon>
        <taxon>Paracoccus</taxon>
    </lineage>
</organism>
<comment type="caution">
    <text evidence="1">The sequence shown here is derived from an EMBL/GenBank/DDBJ whole genome shotgun (WGS) entry which is preliminary data.</text>
</comment>
<sequence length="80" mass="9310">MMRHPSSKRSSGYLPQSLQTNDAARISVTDIQRARFEADAVLILERVLHRTRWKAQDRDAIADRLVQIVEREIRLGRDKP</sequence>
<dbReference type="Proteomes" id="UP000644749">
    <property type="component" value="Unassembled WGS sequence"/>
</dbReference>
<dbReference type="RefSeq" id="WP_191310557.1">
    <property type="nucleotide sequence ID" value="NZ_BNCL01000009.1"/>
</dbReference>
<gene>
    <name evidence="1" type="ORF">JL111_12255</name>
</gene>
<protein>
    <submittedName>
        <fullName evidence="1">Uncharacterized protein</fullName>
    </submittedName>
</protein>
<reference evidence="1 2" key="1">
    <citation type="submission" date="2021-01" db="EMBL/GenBank/DDBJ databases">
        <title>011410 draft genome.</title>
        <authorList>
            <person name="Lang L."/>
        </authorList>
    </citation>
    <scope>NUCLEOTIDE SEQUENCE [LARGE SCALE GENOMIC DNA]</scope>
    <source>
        <strain evidence="1 2">KCTC 42845</strain>
    </source>
</reference>
<name>A0ABS1S7M8_9RHOB</name>
<proteinExistence type="predicted"/>
<evidence type="ECO:0000313" key="1">
    <source>
        <dbReference type="EMBL" id="MBL3674260.1"/>
    </source>
</evidence>
<keyword evidence="2" id="KW-1185">Reference proteome</keyword>
<accession>A0ABS1S7M8</accession>
<evidence type="ECO:0000313" key="2">
    <source>
        <dbReference type="Proteomes" id="UP000644749"/>
    </source>
</evidence>